<dbReference type="SUPFAM" id="SSF48208">
    <property type="entry name" value="Six-hairpin glycosidases"/>
    <property type="match status" value="1"/>
</dbReference>
<dbReference type="PANTHER" id="PTHR11051:SF8">
    <property type="entry name" value="PROTEIN-GLUCOSYLGALACTOSYLHYDROXYLYSINE GLUCOSIDASE"/>
    <property type="match status" value="1"/>
</dbReference>
<evidence type="ECO:0000256" key="1">
    <source>
        <dbReference type="ARBA" id="ARBA00006768"/>
    </source>
</evidence>
<reference evidence="2 3" key="1">
    <citation type="submission" date="2024-05" db="EMBL/GenBank/DDBJ databases">
        <title>Genome sequencing and assembly of Indian major carp, Cirrhinus mrigala (Hamilton, 1822).</title>
        <authorList>
            <person name="Mohindra V."/>
            <person name="Chowdhury L.M."/>
            <person name="Lal K."/>
            <person name="Jena J.K."/>
        </authorList>
    </citation>
    <scope>NUCLEOTIDE SEQUENCE [LARGE SCALE GENOMIC DNA]</scope>
    <source>
        <strain evidence="2">CM1030</strain>
        <tissue evidence="2">Blood</tissue>
    </source>
</reference>
<dbReference type="InterPro" id="IPR008928">
    <property type="entry name" value="6-hairpin_glycosidase_sf"/>
</dbReference>
<name>A0ABD0N4X6_CIRMR</name>
<dbReference type="AlphaFoldDB" id="A0ABD0N4X6"/>
<dbReference type="Gene3D" id="1.50.10.10">
    <property type="match status" value="1"/>
</dbReference>
<comment type="similarity">
    <text evidence="1">Belongs to the glycosyl hydrolase 65 family.</text>
</comment>
<dbReference type="InterPro" id="IPR012341">
    <property type="entry name" value="6hp_glycosidase-like_sf"/>
</dbReference>
<keyword evidence="3" id="KW-1185">Reference proteome</keyword>
<organism evidence="2 3">
    <name type="scientific">Cirrhinus mrigala</name>
    <name type="common">Mrigala</name>
    <dbReference type="NCBI Taxonomy" id="683832"/>
    <lineage>
        <taxon>Eukaryota</taxon>
        <taxon>Metazoa</taxon>
        <taxon>Chordata</taxon>
        <taxon>Craniata</taxon>
        <taxon>Vertebrata</taxon>
        <taxon>Euteleostomi</taxon>
        <taxon>Actinopterygii</taxon>
        <taxon>Neopterygii</taxon>
        <taxon>Teleostei</taxon>
        <taxon>Ostariophysi</taxon>
        <taxon>Cypriniformes</taxon>
        <taxon>Cyprinidae</taxon>
        <taxon>Labeoninae</taxon>
        <taxon>Labeonini</taxon>
        <taxon>Cirrhinus</taxon>
    </lineage>
</organism>
<comment type="caution">
    <text evidence="2">The sequence shown here is derived from an EMBL/GenBank/DDBJ whole genome shotgun (WGS) entry which is preliminary data.</text>
</comment>
<sequence length="148" mass="16064">HIFGQTISSEVPGGIRPFVHLIWTPITSTLTLPPDQSQSSWAFLVAVAGSDERVRSCYDTGLGLIDTADLRPSHLKSWAELWKGSSIEVQGSESLNRALIGCMFYLLSSFSSLSEEANAAFEFGGVSPGGLSNGSIEEDYHGHVFWDQ</sequence>
<feature type="non-terminal residue" evidence="2">
    <location>
        <position position="148"/>
    </location>
</feature>
<dbReference type="Proteomes" id="UP001529510">
    <property type="component" value="Unassembled WGS sequence"/>
</dbReference>
<proteinExistence type="inferred from homology"/>
<dbReference type="EMBL" id="JAMKFB020000025">
    <property type="protein sequence ID" value="KAL0155358.1"/>
    <property type="molecule type" value="Genomic_DNA"/>
</dbReference>
<evidence type="ECO:0000313" key="2">
    <source>
        <dbReference type="EMBL" id="KAL0155358.1"/>
    </source>
</evidence>
<accession>A0ABD0N4X6</accession>
<feature type="non-terminal residue" evidence="2">
    <location>
        <position position="1"/>
    </location>
</feature>
<dbReference type="PANTHER" id="PTHR11051">
    <property type="entry name" value="GLYCOSYL HYDROLASE-RELATED"/>
    <property type="match status" value="1"/>
</dbReference>
<gene>
    <name evidence="2" type="ORF">M9458_049621</name>
</gene>
<protein>
    <submittedName>
        <fullName evidence="2">Uncharacterized protein</fullName>
    </submittedName>
</protein>
<evidence type="ECO:0000313" key="3">
    <source>
        <dbReference type="Proteomes" id="UP001529510"/>
    </source>
</evidence>